<organism evidence="9">
    <name type="scientific">Cyprideis torosa</name>
    <dbReference type="NCBI Taxonomy" id="163714"/>
    <lineage>
        <taxon>Eukaryota</taxon>
        <taxon>Metazoa</taxon>
        <taxon>Ecdysozoa</taxon>
        <taxon>Arthropoda</taxon>
        <taxon>Crustacea</taxon>
        <taxon>Oligostraca</taxon>
        <taxon>Ostracoda</taxon>
        <taxon>Podocopa</taxon>
        <taxon>Podocopida</taxon>
        <taxon>Cytherocopina</taxon>
        <taxon>Cytheroidea</taxon>
        <taxon>Cytherideidae</taxon>
        <taxon>Cyprideis</taxon>
    </lineage>
</organism>
<feature type="region of interest" description="Disordered" evidence="8">
    <location>
        <begin position="107"/>
        <end position="179"/>
    </location>
</feature>
<dbReference type="SUPFAM" id="SSF51735">
    <property type="entry name" value="NAD(P)-binding Rossmann-fold domains"/>
    <property type="match status" value="1"/>
</dbReference>
<dbReference type="CDD" id="cd05836">
    <property type="entry name" value="PWWP_GLYR1"/>
    <property type="match status" value="1"/>
</dbReference>
<dbReference type="SUPFAM" id="SSF48179">
    <property type="entry name" value="6-phosphogluconate dehydrogenase C-terminal domain-like"/>
    <property type="match status" value="1"/>
</dbReference>
<feature type="compositionally biased region" description="Low complexity" evidence="8">
    <location>
        <begin position="107"/>
        <end position="122"/>
    </location>
</feature>
<dbReference type="InterPro" id="IPR051265">
    <property type="entry name" value="HIBADH-related_NP60_sf"/>
</dbReference>
<evidence type="ECO:0000256" key="8">
    <source>
        <dbReference type="SAM" id="MobiDB-lite"/>
    </source>
</evidence>
<gene>
    <name evidence="9" type="ORF">CTOB1V02_LOCUS7926</name>
</gene>
<evidence type="ECO:0000256" key="6">
    <source>
        <dbReference type="ARBA" id="ARBA00078412"/>
    </source>
</evidence>
<evidence type="ECO:0000256" key="5">
    <source>
        <dbReference type="ARBA" id="ARBA00034140"/>
    </source>
</evidence>
<feature type="compositionally biased region" description="Low complexity" evidence="8">
    <location>
        <begin position="147"/>
        <end position="160"/>
    </location>
</feature>
<dbReference type="InterPro" id="IPR008927">
    <property type="entry name" value="6-PGluconate_DH-like_C_sf"/>
</dbReference>
<evidence type="ECO:0000313" key="9">
    <source>
        <dbReference type="EMBL" id="CAD7230063.1"/>
    </source>
</evidence>
<evidence type="ECO:0000256" key="2">
    <source>
        <dbReference type="ARBA" id="ARBA00007598"/>
    </source>
</evidence>
<dbReference type="GO" id="GO:0031491">
    <property type="term" value="F:nucleosome binding"/>
    <property type="evidence" value="ECO:0007669"/>
    <property type="project" value="TreeGrafter"/>
</dbReference>
<dbReference type="PROSITE" id="PS50812">
    <property type="entry name" value="PWWP"/>
    <property type="match status" value="1"/>
</dbReference>
<dbReference type="GO" id="GO:0003677">
    <property type="term" value="F:DNA binding"/>
    <property type="evidence" value="ECO:0007669"/>
    <property type="project" value="TreeGrafter"/>
</dbReference>
<dbReference type="FunFam" id="3.40.50.720:FF:000058">
    <property type="entry name" value="Putative oxidoreductase GLYR1 homolog"/>
    <property type="match status" value="1"/>
</dbReference>
<dbReference type="InterPro" id="IPR036291">
    <property type="entry name" value="NAD(P)-bd_dom_sf"/>
</dbReference>
<dbReference type="InterPro" id="IPR000313">
    <property type="entry name" value="PWWP_dom"/>
</dbReference>
<comment type="similarity">
    <text evidence="2">Belongs to the HIBADH-related family. NP60 subfamily.</text>
</comment>
<keyword evidence="3" id="KW-0158">Chromosome</keyword>
<dbReference type="InterPro" id="IPR035501">
    <property type="entry name" value="GLYR1_PWWP"/>
</dbReference>
<feature type="region of interest" description="Disordered" evidence="8">
    <location>
        <begin position="192"/>
        <end position="222"/>
    </location>
</feature>
<dbReference type="Gene3D" id="1.10.1040.10">
    <property type="entry name" value="N-(1-d-carboxylethyl)-l-norvaline Dehydrogenase, domain 2"/>
    <property type="match status" value="1"/>
</dbReference>
<dbReference type="GO" id="GO:0050661">
    <property type="term" value="F:NADP binding"/>
    <property type="evidence" value="ECO:0007669"/>
    <property type="project" value="InterPro"/>
</dbReference>
<dbReference type="Gene3D" id="3.40.50.720">
    <property type="entry name" value="NAD(P)-binding Rossmann-like Domain"/>
    <property type="match status" value="1"/>
</dbReference>
<dbReference type="OrthoDB" id="21615at2759"/>
<feature type="compositionally biased region" description="Low complexity" evidence="8">
    <location>
        <begin position="167"/>
        <end position="179"/>
    </location>
</feature>
<protein>
    <recommendedName>
        <fullName evidence="5">Cytokine-like nuclear factor N-PAC</fullName>
    </recommendedName>
    <alternativeName>
        <fullName evidence="4">Glyoxylate reductase 1 homolog</fullName>
    </alternativeName>
    <alternativeName>
        <fullName evidence="7">Nuclear protein NP60 homolog</fullName>
    </alternativeName>
    <alternativeName>
        <fullName evidence="6">Putative oxidoreductase GLYR1 homolog</fullName>
    </alternativeName>
</protein>
<dbReference type="SUPFAM" id="SSF63748">
    <property type="entry name" value="Tudor/PWWP/MBT"/>
    <property type="match status" value="1"/>
</dbReference>
<evidence type="ECO:0000256" key="4">
    <source>
        <dbReference type="ARBA" id="ARBA00030287"/>
    </source>
</evidence>
<dbReference type="PANTHER" id="PTHR43580:SF2">
    <property type="entry name" value="CYTOKINE-LIKE NUCLEAR FACTOR N-PAC"/>
    <property type="match status" value="1"/>
</dbReference>
<evidence type="ECO:0000256" key="3">
    <source>
        <dbReference type="ARBA" id="ARBA00022454"/>
    </source>
</evidence>
<sequence>MNSMYSSGDLVWAKMKGFPPWPGQVVEPPDGAKKPTKYKGPALWVFFYGTGDHAWIEIDNIKPYANFREQLKKNKGSGLKQAVGEIEKYIADNPDALKIKNLVPVSSMSRTPTVSSSTPSLSGGARPVKVRLAKSTGAAKKRGMGESGTSSPSAGGSTPVKKPKPSPSTSSAASAVEEVSTTVSSTSALGQFEFEDADEGSVNGGRSGGTDAIGRVNHSDDDDVSYLPQLKKRGSYFLERPSSVPKPDVAPVDVRTVTHTLREKNIEPSKLKVGFLGLGLMGSGLVKNLLHSGHAVNVWNRTAEKGKDFVKEGAVQGLTPQDVVGLSDVIFSCVSSPQTAKDIVFGNCGVLPDMCEGKAYVEMTSVDPETSQDIAEAIQGKGGRYLEAQIQGDKSQAEEGTVVILTAGDRSLYDDCQSFFAAMGRNSFFLGEIGAACKLNLVLQSISGVAIAGLAEGMALADRAGLSEKDVLEIMELTRLNCPLLLDKGKEIIGATFTTQTALQHMQKDLRLALGLSDQLEAPLTLSATANELYKHAKRLGYGEHDVSAVYIRARF</sequence>
<evidence type="ECO:0000256" key="1">
    <source>
        <dbReference type="ARBA" id="ARBA00004286"/>
    </source>
</evidence>
<comment type="subcellular location">
    <subcellularLocation>
        <location evidence="1">Chromosome</location>
    </subcellularLocation>
</comment>
<evidence type="ECO:0000256" key="7">
    <source>
        <dbReference type="ARBA" id="ARBA00082969"/>
    </source>
</evidence>
<dbReference type="PANTHER" id="PTHR43580">
    <property type="entry name" value="OXIDOREDUCTASE GLYR1-RELATED"/>
    <property type="match status" value="1"/>
</dbReference>
<dbReference type="AlphaFoldDB" id="A0A7R8WE93"/>
<name>A0A7R8WE93_9CRUS</name>
<dbReference type="SMART" id="SM00293">
    <property type="entry name" value="PWWP"/>
    <property type="match status" value="1"/>
</dbReference>
<dbReference type="InterPro" id="IPR006115">
    <property type="entry name" value="6PGDH_NADP-bd"/>
</dbReference>
<dbReference type="Gene3D" id="2.30.30.140">
    <property type="match status" value="1"/>
</dbReference>
<dbReference type="GO" id="GO:0140673">
    <property type="term" value="P:transcription elongation-coupled chromatin remodeling"/>
    <property type="evidence" value="ECO:0007669"/>
    <property type="project" value="TreeGrafter"/>
</dbReference>
<dbReference type="GO" id="GO:0000785">
    <property type="term" value="C:chromatin"/>
    <property type="evidence" value="ECO:0007669"/>
    <property type="project" value="TreeGrafter"/>
</dbReference>
<dbReference type="EMBL" id="OB662435">
    <property type="protein sequence ID" value="CAD7230063.1"/>
    <property type="molecule type" value="Genomic_DNA"/>
</dbReference>
<accession>A0A7R8WE93</accession>
<dbReference type="GO" id="GO:0051287">
    <property type="term" value="F:NAD binding"/>
    <property type="evidence" value="ECO:0007669"/>
    <property type="project" value="InterPro"/>
</dbReference>
<proteinExistence type="inferred from homology"/>
<dbReference type="InterPro" id="IPR013328">
    <property type="entry name" value="6PGD_dom2"/>
</dbReference>
<dbReference type="Pfam" id="PF03446">
    <property type="entry name" value="NAD_binding_2"/>
    <property type="match status" value="1"/>
</dbReference>
<dbReference type="InterPro" id="IPR029154">
    <property type="entry name" value="HIBADH-like_NADP-bd"/>
</dbReference>
<reference evidence="9" key="1">
    <citation type="submission" date="2020-11" db="EMBL/GenBank/DDBJ databases">
        <authorList>
            <person name="Tran Van P."/>
        </authorList>
    </citation>
    <scope>NUCLEOTIDE SEQUENCE</scope>
</reference>
<dbReference type="Pfam" id="PF00855">
    <property type="entry name" value="PWWP"/>
    <property type="match status" value="1"/>
</dbReference>
<dbReference type="Pfam" id="PF14833">
    <property type="entry name" value="NAD_binding_11"/>
    <property type="match status" value="1"/>
</dbReference>